<comment type="similarity">
    <text evidence="8">Belongs to the NAD-dependent DNA ligase family. LigB subfamily.</text>
</comment>
<evidence type="ECO:0000256" key="5">
    <source>
        <dbReference type="ARBA" id="ARBA00023027"/>
    </source>
</evidence>
<dbReference type="HAMAP" id="MF_01587">
    <property type="entry name" value="DNA_ligase_B"/>
    <property type="match status" value="1"/>
</dbReference>
<feature type="domain" description="Helix-hairpin-helix DNA-binding motif class 1" evidence="9">
    <location>
        <begin position="465"/>
        <end position="484"/>
    </location>
</feature>
<feature type="domain" description="Helix-hairpin-helix DNA-binding motif class 1" evidence="9">
    <location>
        <begin position="431"/>
        <end position="450"/>
    </location>
</feature>
<evidence type="ECO:0000313" key="11">
    <source>
        <dbReference type="EMBL" id="GED23732.1"/>
    </source>
</evidence>
<evidence type="ECO:0000256" key="1">
    <source>
        <dbReference type="ARBA" id="ARBA00022598"/>
    </source>
</evidence>
<dbReference type="Pfam" id="PF03120">
    <property type="entry name" value="OB_DNA_ligase"/>
    <property type="match status" value="1"/>
</dbReference>
<dbReference type="SUPFAM" id="SSF47781">
    <property type="entry name" value="RuvA domain 2-like"/>
    <property type="match status" value="1"/>
</dbReference>
<feature type="domain" description="Helix-hairpin-helix DNA-binding motif class 1" evidence="9">
    <location>
        <begin position="527"/>
        <end position="546"/>
    </location>
</feature>
<dbReference type="GO" id="GO:0006281">
    <property type="term" value="P:DNA repair"/>
    <property type="evidence" value="ECO:0007669"/>
    <property type="project" value="UniProtKB-KW"/>
</dbReference>
<dbReference type="SMART" id="SM00278">
    <property type="entry name" value="HhH1"/>
    <property type="match status" value="3"/>
</dbReference>
<dbReference type="Gene3D" id="3.30.470.30">
    <property type="entry name" value="DNA ligase/mRNA capping enzyme"/>
    <property type="match status" value="1"/>
</dbReference>
<evidence type="ECO:0000256" key="3">
    <source>
        <dbReference type="ARBA" id="ARBA00022763"/>
    </source>
</evidence>
<dbReference type="EMBL" id="BJOC01000047">
    <property type="protein sequence ID" value="GED23732.1"/>
    <property type="molecule type" value="Genomic_DNA"/>
</dbReference>
<dbReference type="Gene3D" id="1.10.150.20">
    <property type="entry name" value="5' to 3' exonuclease, C-terminal subdomain"/>
    <property type="match status" value="1"/>
</dbReference>
<evidence type="ECO:0000256" key="8">
    <source>
        <dbReference type="HAMAP-Rule" id="MF_01587"/>
    </source>
</evidence>
<dbReference type="InterPro" id="IPR012340">
    <property type="entry name" value="NA-bd_OB-fold"/>
</dbReference>
<keyword evidence="6 8" id="KW-0234">DNA repair</keyword>
<dbReference type="NCBIfam" id="NF005987">
    <property type="entry name" value="PRK08097.1"/>
    <property type="match status" value="1"/>
</dbReference>
<name>A0A4Y4F0F9_9GAMM</name>
<dbReference type="GO" id="GO:0003677">
    <property type="term" value="F:DNA binding"/>
    <property type="evidence" value="ECO:0007669"/>
    <property type="project" value="InterPro"/>
</dbReference>
<evidence type="ECO:0000256" key="6">
    <source>
        <dbReference type="ARBA" id="ARBA00023204"/>
    </source>
</evidence>
<keyword evidence="4" id="KW-0460">Magnesium</keyword>
<evidence type="ECO:0000259" key="10">
    <source>
        <dbReference type="SMART" id="SM00532"/>
    </source>
</evidence>
<evidence type="ECO:0000256" key="4">
    <source>
        <dbReference type="ARBA" id="ARBA00022842"/>
    </source>
</evidence>
<gene>
    <name evidence="8 11" type="primary">ligB</name>
    <name evidence="11" type="ORF">HHA01_27090</name>
</gene>
<dbReference type="InterPro" id="IPR004150">
    <property type="entry name" value="NAD_DNA_ligase_OB"/>
</dbReference>
<keyword evidence="12" id="KW-1185">Reference proteome</keyword>
<dbReference type="Pfam" id="PF01653">
    <property type="entry name" value="DNA_ligase_aden"/>
    <property type="match status" value="1"/>
</dbReference>
<evidence type="ECO:0000256" key="2">
    <source>
        <dbReference type="ARBA" id="ARBA00022705"/>
    </source>
</evidence>
<dbReference type="InterPro" id="IPR050326">
    <property type="entry name" value="NAD_dep_DNA_ligaseB"/>
</dbReference>
<protein>
    <recommendedName>
        <fullName evidence="8">DNA ligase B</fullName>
        <ecNumber evidence="8">6.5.1.2</ecNumber>
    </recommendedName>
    <alternativeName>
        <fullName evidence="8">Polydeoxyribonucleotide synthase [NAD(+)] B</fullName>
    </alternativeName>
</protein>
<dbReference type="AlphaFoldDB" id="A0A4Y4F0F9"/>
<dbReference type="Gene3D" id="2.40.50.140">
    <property type="entry name" value="Nucleic acid-binding proteins"/>
    <property type="match status" value="1"/>
</dbReference>
<comment type="caution">
    <text evidence="11">The sequence shown here is derived from an EMBL/GenBank/DDBJ whole genome shotgun (WGS) entry which is preliminary data.</text>
</comment>
<dbReference type="PANTHER" id="PTHR47810:SF1">
    <property type="entry name" value="DNA LIGASE B"/>
    <property type="match status" value="1"/>
</dbReference>
<dbReference type="InterPro" id="IPR013839">
    <property type="entry name" value="DNAligase_adenylation"/>
</dbReference>
<feature type="domain" description="NAD-dependent DNA ligase N-terminal" evidence="10">
    <location>
        <begin position="21"/>
        <end position="433"/>
    </location>
</feature>
<keyword evidence="2 8" id="KW-0235">DNA replication</keyword>
<dbReference type="SUPFAM" id="SSF50249">
    <property type="entry name" value="Nucleic acid-binding proteins"/>
    <property type="match status" value="1"/>
</dbReference>
<feature type="active site" description="N6-AMP-lysine intermediate" evidence="8">
    <location>
        <position position="131"/>
    </location>
</feature>
<dbReference type="SMART" id="SM00532">
    <property type="entry name" value="LIGANc"/>
    <property type="match status" value="1"/>
</dbReference>
<dbReference type="InterPro" id="IPR003583">
    <property type="entry name" value="Hlx-hairpin-Hlx_DNA-bd_motif"/>
</dbReference>
<dbReference type="GO" id="GO:0003911">
    <property type="term" value="F:DNA ligase (NAD+) activity"/>
    <property type="evidence" value="ECO:0007669"/>
    <property type="project" value="UniProtKB-UniRule"/>
</dbReference>
<evidence type="ECO:0000313" key="12">
    <source>
        <dbReference type="Proteomes" id="UP000319812"/>
    </source>
</evidence>
<dbReference type="InterPro" id="IPR010994">
    <property type="entry name" value="RuvA_2-like"/>
</dbReference>
<dbReference type="Gene3D" id="1.10.287.610">
    <property type="entry name" value="Helix hairpin bin"/>
    <property type="match status" value="1"/>
</dbReference>
<dbReference type="SUPFAM" id="SSF56091">
    <property type="entry name" value="DNA ligase/mRNA capping enzyme, catalytic domain"/>
    <property type="match status" value="1"/>
</dbReference>
<dbReference type="InterPro" id="IPR013840">
    <property type="entry name" value="DNAligase_N"/>
</dbReference>
<organism evidence="11 12">
    <name type="scientific">Halomonas halmophila</name>
    <dbReference type="NCBI Taxonomy" id="252"/>
    <lineage>
        <taxon>Bacteria</taxon>
        <taxon>Pseudomonadati</taxon>
        <taxon>Pseudomonadota</taxon>
        <taxon>Gammaproteobacteria</taxon>
        <taxon>Oceanospirillales</taxon>
        <taxon>Halomonadaceae</taxon>
        <taxon>Halomonas</taxon>
    </lineage>
</organism>
<evidence type="ECO:0000256" key="7">
    <source>
        <dbReference type="ARBA" id="ARBA00034005"/>
    </source>
</evidence>
<evidence type="ECO:0000259" key="9">
    <source>
        <dbReference type="SMART" id="SM00278"/>
    </source>
</evidence>
<dbReference type="GO" id="GO:0006260">
    <property type="term" value="P:DNA replication"/>
    <property type="evidence" value="ECO:0007669"/>
    <property type="project" value="UniProtKB-KW"/>
</dbReference>
<accession>A0A4Y4F0F9</accession>
<reference evidence="11 12" key="1">
    <citation type="submission" date="2019-06" db="EMBL/GenBank/DDBJ databases">
        <title>Whole genome shotgun sequence of Halomonas halmophila NBRC 15537.</title>
        <authorList>
            <person name="Hosoyama A."/>
            <person name="Uohara A."/>
            <person name="Ohji S."/>
            <person name="Ichikawa N."/>
        </authorList>
    </citation>
    <scope>NUCLEOTIDE SEQUENCE [LARGE SCALE GENOMIC DNA]</scope>
    <source>
        <strain evidence="11 12">NBRC 15537</strain>
    </source>
</reference>
<comment type="catalytic activity">
    <reaction evidence="7 8">
        <text>NAD(+) + (deoxyribonucleotide)n-3'-hydroxyl + 5'-phospho-(deoxyribonucleotide)m = (deoxyribonucleotide)n+m + AMP + beta-nicotinamide D-nucleotide.</text>
        <dbReference type="EC" id="6.5.1.2"/>
    </reaction>
</comment>
<proteinExistence type="inferred from homology"/>
<dbReference type="InterPro" id="IPR020923">
    <property type="entry name" value="DNA_ligase_B"/>
</dbReference>
<keyword evidence="3 8" id="KW-0227">DNA damage</keyword>
<dbReference type="Proteomes" id="UP000319812">
    <property type="component" value="Unassembled WGS sequence"/>
</dbReference>
<keyword evidence="1 8" id="KW-0436">Ligase</keyword>
<dbReference type="PANTHER" id="PTHR47810">
    <property type="entry name" value="DNA LIGASE"/>
    <property type="match status" value="1"/>
</dbReference>
<dbReference type="EC" id="6.5.1.2" evidence="8"/>
<comment type="function">
    <text evidence="8">Catalyzes the formation of phosphodiester linkages between 5'-phosphoryl and 3'-hydroxyl groups in double-stranded DNA using NAD as a coenzyme and as the energy source for the reaction.</text>
</comment>
<keyword evidence="5 8" id="KW-0520">NAD</keyword>
<sequence>MLWLCWPLTGLAECPPWSPERGERELAALQERLTAWNRAYRQHGRSSVSDAVYDQAQARFETWQECFPAAVVAPAPGVAISDAPPVDKSSAALADGRLRHPVPQSGLIKLDDVAAVEAWLQRRDDVWMQPKVDGVAVTLVYEQSRLQQAISRGDGRAGQDWTATARRIPAVPDRLPSEQRLVLRGELYQRLDAHVQANQGTAGARSRVVGWMARDRLANAQAERIGLFVWDWPGGPPAMRKRLARLTELGLPDTARWTRPVESLRAVRDQREHWHHTALPFATDGLVLKQGRRPGAQSRTQAPPDWAAAWKYPPRSTLAEVRGVTFEIGRTGRITPLLHLRPTSLAGRTIRRVSVGSLARWQRRDIRPGDMVAISLAGHTIPRLDSVAWRAAERPTVTAPSPTEYHALSCWQPEPGCEGQFLERLAWLSGEQALDMAGVGPGTWESLVEAGLVTRLLDWMGRSAESLQAASGIGEVRGRRLAARFAAARQRPCRAWLEALGAPPGALAGVAAGDRVSWAELASRRMSQWQALPGVGPVRARALRDFFRHAEVRRLAARLEKVGIAGF</sequence>
<dbReference type="RefSeq" id="WP_246053913.1">
    <property type="nucleotide sequence ID" value="NZ_BJOC01000047.1"/>
</dbReference>